<sequence length="299" mass="34539">MGWRHVMIRKPSKLSIRYNQLVIEQEDTVSIPLEDLCSIIIEEHVVTITAATLSKMAEYNIALFTCDQKRLPNGLLSTFQKHSRQLSVLQMQYAYTKPFKKRIWQQIVTQKLTNQGKCLEFLSKDGADDLYRISKTVDSGDTTNREAYGAKKYFRYLFGDGFNRRNDNTINIALNYGYAIMRGIVARSLVNYGFFPCIGIYHDNELNKFNLADDFMEVLRPLVDLHVAQHIQEDDEFSSSIRADLYNLVNADILMDKEKLTVINAVEEMVKSFVTASRNEKPSFLKLPELLPIQIHTYE</sequence>
<accession>A0A2G5RNP1</accession>
<dbReference type="GO" id="GO:0043571">
    <property type="term" value="P:maintenance of CRISPR repeat elements"/>
    <property type="evidence" value="ECO:0007669"/>
    <property type="project" value="UniProtKB-UniRule"/>
</dbReference>
<evidence type="ECO:0000256" key="1">
    <source>
        <dbReference type="ARBA" id="ARBA00022722"/>
    </source>
</evidence>
<evidence type="ECO:0000256" key="7">
    <source>
        <dbReference type="ARBA" id="ARBA00023125"/>
    </source>
</evidence>
<protein>
    <recommendedName>
        <fullName evidence="10">CRISPR-associated endonuclease Cas1</fullName>
        <ecNumber evidence="10">3.1.-.-</ecNumber>
    </recommendedName>
</protein>
<dbReference type="InterPro" id="IPR050646">
    <property type="entry name" value="Cas1"/>
</dbReference>
<feature type="binding site" evidence="10">
    <location>
        <position position="217"/>
    </location>
    <ligand>
        <name>Mn(2+)</name>
        <dbReference type="ChEBI" id="CHEBI:29035"/>
    </ligand>
</feature>
<keyword evidence="2 10" id="KW-0479">Metal-binding</keyword>
<dbReference type="NCBIfam" id="TIGR00287">
    <property type="entry name" value="cas1"/>
    <property type="match status" value="1"/>
</dbReference>
<keyword evidence="3 10" id="KW-0255">Endonuclease</keyword>
<name>A0A2G5RNP1_9BACL</name>
<dbReference type="EC" id="3.1.-.-" evidence="10"/>
<evidence type="ECO:0000256" key="10">
    <source>
        <dbReference type="HAMAP-Rule" id="MF_01470"/>
    </source>
</evidence>
<evidence type="ECO:0000313" key="11">
    <source>
        <dbReference type="EMBL" id="PIC04414.1"/>
    </source>
</evidence>
<feature type="binding site" evidence="10">
    <location>
        <position position="146"/>
    </location>
    <ligand>
        <name>Mn(2+)</name>
        <dbReference type="ChEBI" id="CHEBI:29035"/>
    </ligand>
</feature>
<comment type="caution">
    <text evidence="11">The sequence shown here is derived from an EMBL/GenBank/DDBJ whole genome shotgun (WGS) entry which is preliminary data.</text>
</comment>
<comment type="function">
    <text evidence="10">CRISPR (clustered regularly interspaced short palindromic repeat), is an adaptive immune system that provides protection against mobile genetic elements (viruses, transposable elements and conjugative plasmids). CRISPR clusters contain spacers, sequences complementary to antecedent mobile elements, and target invading nucleic acids. CRISPR clusters are transcribed and processed into CRISPR RNA (crRNA). Acts as a dsDNA endonuclease. Involved in the integration of spacer DNA into the CRISPR cassette.</text>
</comment>
<keyword evidence="1 10" id="KW-0540">Nuclease</keyword>
<evidence type="ECO:0000256" key="3">
    <source>
        <dbReference type="ARBA" id="ARBA00022759"/>
    </source>
</evidence>
<keyword evidence="4 10" id="KW-0378">Hydrolase</keyword>
<dbReference type="Gene3D" id="3.100.10.20">
    <property type="entry name" value="CRISPR-associated endonuclease Cas1, N-terminal domain"/>
    <property type="match status" value="1"/>
</dbReference>
<feature type="binding site" evidence="10">
    <location>
        <position position="202"/>
    </location>
    <ligand>
        <name>Mn(2+)</name>
        <dbReference type="ChEBI" id="CHEBI:29035"/>
    </ligand>
</feature>
<comment type="cofactor">
    <cofactor evidence="10">
        <name>Mg(2+)</name>
        <dbReference type="ChEBI" id="CHEBI:18420"/>
    </cofactor>
    <cofactor evidence="10">
        <name>Mn(2+)</name>
        <dbReference type="ChEBI" id="CHEBI:29035"/>
    </cofactor>
</comment>
<keyword evidence="8 10" id="KW-0464">Manganese</keyword>
<dbReference type="Pfam" id="PF01867">
    <property type="entry name" value="Cas_Cas1"/>
    <property type="match status" value="1"/>
</dbReference>
<dbReference type="InterPro" id="IPR002729">
    <property type="entry name" value="CRISPR-assoc_Cas1"/>
</dbReference>
<dbReference type="PANTHER" id="PTHR34353:SF2">
    <property type="entry name" value="CRISPR-ASSOCIATED ENDONUCLEASE CAS1 1"/>
    <property type="match status" value="1"/>
</dbReference>
<comment type="subunit">
    <text evidence="9 10">Homodimer, forms a heterotetramer with a Cas2 homodimer.</text>
</comment>
<evidence type="ECO:0000256" key="6">
    <source>
        <dbReference type="ARBA" id="ARBA00023118"/>
    </source>
</evidence>
<dbReference type="GO" id="GO:0016787">
    <property type="term" value="F:hydrolase activity"/>
    <property type="evidence" value="ECO:0007669"/>
    <property type="project" value="UniProtKB-KW"/>
</dbReference>
<dbReference type="GO" id="GO:0003677">
    <property type="term" value="F:DNA binding"/>
    <property type="evidence" value="ECO:0007669"/>
    <property type="project" value="UniProtKB-KW"/>
</dbReference>
<dbReference type="GO" id="GO:0051607">
    <property type="term" value="P:defense response to virus"/>
    <property type="evidence" value="ECO:0007669"/>
    <property type="project" value="UniProtKB-UniRule"/>
</dbReference>
<organism evidence="11 12">
    <name type="scientific">Anoxybacillus flavithermus</name>
    <dbReference type="NCBI Taxonomy" id="33934"/>
    <lineage>
        <taxon>Bacteria</taxon>
        <taxon>Bacillati</taxon>
        <taxon>Bacillota</taxon>
        <taxon>Bacilli</taxon>
        <taxon>Bacillales</taxon>
        <taxon>Anoxybacillaceae</taxon>
        <taxon>Anoxybacillus</taxon>
    </lineage>
</organism>
<evidence type="ECO:0000256" key="2">
    <source>
        <dbReference type="ARBA" id="ARBA00022723"/>
    </source>
</evidence>
<dbReference type="HAMAP" id="MF_01470">
    <property type="entry name" value="Cas1"/>
    <property type="match status" value="1"/>
</dbReference>
<dbReference type="Gene3D" id="1.20.120.920">
    <property type="entry name" value="CRISPR-associated endonuclease Cas1, C-terminal domain"/>
    <property type="match status" value="1"/>
</dbReference>
<comment type="similarity">
    <text evidence="10">Belongs to the CRISPR-associated endonuclease Cas1 family.</text>
</comment>
<dbReference type="PANTHER" id="PTHR34353">
    <property type="entry name" value="CRISPR-ASSOCIATED ENDONUCLEASE CAS1 1"/>
    <property type="match status" value="1"/>
</dbReference>
<dbReference type="GO" id="GO:0046872">
    <property type="term" value="F:metal ion binding"/>
    <property type="evidence" value="ECO:0007669"/>
    <property type="project" value="UniProtKB-UniRule"/>
</dbReference>
<dbReference type="EMBL" id="PEDM01000022">
    <property type="protein sequence ID" value="PIC04414.1"/>
    <property type="molecule type" value="Genomic_DNA"/>
</dbReference>
<evidence type="ECO:0000256" key="9">
    <source>
        <dbReference type="ARBA" id="ARBA00038592"/>
    </source>
</evidence>
<evidence type="ECO:0000256" key="4">
    <source>
        <dbReference type="ARBA" id="ARBA00022801"/>
    </source>
</evidence>
<proteinExistence type="inferred from homology"/>
<evidence type="ECO:0000256" key="5">
    <source>
        <dbReference type="ARBA" id="ARBA00022842"/>
    </source>
</evidence>
<dbReference type="GO" id="GO:0004520">
    <property type="term" value="F:DNA endonuclease activity"/>
    <property type="evidence" value="ECO:0007669"/>
    <property type="project" value="InterPro"/>
</dbReference>
<reference evidence="11 12" key="1">
    <citation type="submission" date="2017-10" db="EMBL/GenBank/DDBJ databases">
        <title>Draft genome sequence of Anoxybacillus flavithermus KU2-6-11 from caldera Uzon (Russia:Kamchtka).</title>
        <authorList>
            <person name="Korzhuk A.V."/>
            <person name="Rozanov A.S."/>
            <person name="Bryanskaya A.V."/>
            <person name="Peltek S.E."/>
        </authorList>
    </citation>
    <scope>NUCLEOTIDE SEQUENCE [LARGE SCALE GENOMIC DNA]</scope>
    <source>
        <strain evidence="11 12">KU2-6_11</strain>
    </source>
</reference>
<dbReference type="NCBIfam" id="TIGR03639">
    <property type="entry name" value="cas1_NMENI"/>
    <property type="match status" value="1"/>
</dbReference>
<dbReference type="AlphaFoldDB" id="A0A2G5RNP1"/>
<dbReference type="InterPro" id="IPR042211">
    <property type="entry name" value="CRISPR-assoc_Cas1_N"/>
</dbReference>
<keyword evidence="5 10" id="KW-0460">Magnesium</keyword>
<dbReference type="Proteomes" id="UP000230559">
    <property type="component" value="Unassembled WGS sequence"/>
</dbReference>
<evidence type="ECO:0000256" key="8">
    <source>
        <dbReference type="ARBA" id="ARBA00023211"/>
    </source>
</evidence>
<gene>
    <name evidence="10" type="primary">cas1</name>
    <name evidence="11" type="ORF">CS060_10035</name>
</gene>
<dbReference type="InterPro" id="IPR042206">
    <property type="entry name" value="CRISPR-assoc_Cas1_C"/>
</dbReference>
<dbReference type="RefSeq" id="WP_035049489.1">
    <property type="nucleotide sequence ID" value="NZ_PEDM01000022.1"/>
</dbReference>
<evidence type="ECO:0000313" key="12">
    <source>
        <dbReference type="Proteomes" id="UP000230559"/>
    </source>
</evidence>
<keyword evidence="6 10" id="KW-0051">Antiviral defense</keyword>
<dbReference type="InterPro" id="IPR019855">
    <property type="entry name" value="CRISPR-assoc_Cas1_NMENI"/>
</dbReference>
<keyword evidence="7 10" id="KW-0238">DNA-binding</keyword>